<dbReference type="GO" id="GO:0051301">
    <property type="term" value="P:cell division"/>
    <property type="evidence" value="ECO:0007669"/>
    <property type="project" value="UniProtKB-KW"/>
</dbReference>
<comment type="similarity">
    <text evidence="4">Belongs to the cyclin family.</text>
</comment>
<dbReference type="InterPro" id="IPR039361">
    <property type="entry name" value="Cyclin"/>
</dbReference>
<evidence type="ECO:0000256" key="5">
    <source>
        <dbReference type="SAM" id="MobiDB-lite"/>
    </source>
</evidence>
<dbReference type="SMART" id="SM00385">
    <property type="entry name" value="CYCLIN"/>
    <property type="match status" value="2"/>
</dbReference>
<reference evidence="8" key="2">
    <citation type="submission" date="2014-06" db="EMBL/GenBank/DDBJ databases">
        <title>The complete genome of Blastobotrys (Arxula) adeninivorans LS3 - a yeast of biotechnological interest.</title>
        <authorList>
            <person name="Kunze G."/>
            <person name="Gaillardin C."/>
            <person name="Czernicka M."/>
            <person name="Durrens P."/>
            <person name="Martin T."/>
            <person name="Boer E."/>
            <person name="Gabaldon T."/>
            <person name="Cruz J."/>
            <person name="Talla E."/>
            <person name="Marck C."/>
            <person name="Goffeau A."/>
            <person name="Barbe V."/>
            <person name="Baret P."/>
            <person name="Baronian K."/>
            <person name="Beier S."/>
            <person name="Bleykasten C."/>
            <person name="Bode R."/>
            <person name="Casaregola S."/>
            <person name="Despons L."/>
            <person name="Fairhead C."/>
            <person name="Giersberg M."/>
            <person name="Gierski P."/>
            <person name="Hahnel U."/>
            <person name="Hartmann A."/>
            <person name="Jankowska D."/>
            <person name="Jubin C."/>
            <person name="Jung P."/>
            <person name="Lafontaine I."/>
            <person name="Leh-Louis V."/>
            <person name="Lemaire M."/>
            <person name="Marcet-Houben M."/>
            <person name="Mascher M."/>
            <person name="Morel G."/>
            <person name="Richard G.-F."/>
            <person name="Riechen J."/>
            <person name="Sacerdot C."/>
            <person name="Sarkar A."/>
            <person name="Savel G."/>
            <person name="Schacherer J."/>
            <person name="Sherman D."/>
            <person name="Straub M.-L."/>
            <person name="Stein N."/>
            <person name="Thierry A."/>
            <person name="Trautwein-Schult A."/>
            <person name="Westhof E."/>
            <person name="Worch S."/>
            <person name="Dujon B."/>
            <person name="Souciet J.-L."/>
            <person name="Wincker P."/>
            <person name="Scholz U."/>
            <person name="Neuveglise N."/>
        </authorList>
    </citation>
    <scope>NUCLEOTIDE SEQUENCE</scope>
    <source>
        <strain evidence="8">LS3</strain>
    </source>
</reference>
<organism evidence="8">
    <name type="scientific">Blastobotrys adeninivorans</name>
    <name type="common">Yeast</name>
    <name type="synonym">Arxula adeninivorans</name>
    <dbReference type="NCBI Taxonomy" id="409370"/>
    <lineage>
        <taxon>Eukaryota</taxon>
        <taxon>Fungi</taxon>
        <taxon>Dikarya</taxon>
        <taxon>Ascomycota</taxon>
        <taxon>Saccharomycotina</taxon>
        <taxon>Dipodascomycetes</taxon>
        <taxon>Dipodascales</taxon>
        <taxon>Trichomonascaceae</taxon>
        <taxon>Blastobotrys</taxon>
    </lineage>
</organism>
<evidence type="ECO:0000313" key="8">
    <source>
        <dbReference type="EMBL" id="CDP36698.1"/>
    </source>
</evidence>
<protein>
    <submittedName>
        <fullName evidence="8">ARAD1B18942p</fullName>
    </submittedName>
</protein>
<feature type="domain" description="Cyclin-like" evidence="6">
    <location>
        <begin position="250"/>
        <end position="334"/>
    </location>
</feature>
<evidence type="ECO:0000256" key="1">
    <source>
        <dbReference type="ARBA" id="ARBA00022618"/>
    </source>
</evidence>
<dbReference type="Pfam" id="PF02984">
    <property type="entry name" value="Cyclin_C"/>
    <property type="match status" value="1"/>
</dbReference>
<reference evidence="8" key="1">
    <citation type="submission" date="2014-02" db="EMBL/GenBank/DDBJ databases">
        <authorList>
            <person name="Genoscope - CEA"/>
        </authorList>
    </citation>
    <scope>NUCLEOTIDE SEQUENCE</scope>
    <source>
        <strain evidence="8">LS3</strain>
    </source>
</reference>
<dbReference type="Gene3D" id="1.10.472.10">
    <property type="entry name" value="Cyclin-like"/>
    <property type="match status" value="2"/>
</dbReference>
<dbReference type="InterPro" id="IPR036915">
    <property type="entry name" value="Cyclin-like_sf"/>
</dbReference>
<dbReference type="Pfam" id="PF00134">
    <property type="entry name" value="Cyclin_N"/>
    <property type="match status" value="1"/>
</dbReference>
<dbReference type="PROSITE" id="PS00292">
    <property type="entry name" value="CYCLINS"/>
    <property type="match status" value="1"/>
</dbReference>
<evidence type="ECO:0000259" key="7">
    <source>
        <dbReference type="SMART" id="SM01332"/>
    </source>
</evidence>
<feature type="domain" description="Cyclin-like" evidence="6">
    <location>
        <begin position="347"/>
        <end position="429"/>
    </location>
</feature>
<name>A0A060T708_BLAAD</name>
<dbReference type="PIRSF" id="PIRSF001771">
    <property type="entry name" value="Cyclin_A_B_D_E"/>
    <property type="match status" value="1"/>
</dbReference>
<dbReference type="GO" id="GO:0016538">
    <property type="term" value="F:cyclin-dependent protein serine/threonine kinase regulator activity"/>
    <property type="evidence" value="ECO:0007669"/>
    <property type="project" value="InterPro"/>
</dbReference>
<sequence length="470" mass="53445">MSSFQRTRSRRVQDENADISRITRAKSANQPAPVAQKQPLTRRRALGDVNTNNTTGGDVGKGKLLSTTTSTASGAGTTASRVPTRASVRTRTAQPLQSVANATTTTTTTNGTRRPAAVRTRKPGAISVYTEKREPLQEIKQHQDTNEPELAPVDENPPQERTSEKRRRHTESVEPDLILKSKRPKVHDDRALPPWDDLDKEDADDPGMVSEYVVEIFEHLYMLEKQYMPNPDYIEDQKHITWETRGILVDWLVEVHLKFRLLPETLFLAVNIIDRFMSKRVVSLEKVQLVGIAALLIAAKCEEVWTPSISNYVYVTDGGFTEEQILEAERFVLQVLEFQVAYPNALNFLRRISKADNYDIRTRTIGKYLLETSLLDHRLLQYTPSQCSAAAMYLARRMLNSPEWDGNLIHYSGDVTEQELLPIVAVMVDYLKSPVTHQGFFKKYASKRFMKASILARQWAKEHAHEFPQP</sequence>
<dbReference type="SUPFAM" id="SSF47954">
    <property type="entry name" value="Cyclin-like"/>
    <property type="match status" value="2"/>
</dbReference>
<dbReference type="CDD" id="cd20568">
    <property type="entry name" value="CYCLIN_CLBs_yeast_rpt1"/>
    <property type="match status" value="1"/>
</dbReference>
<dbReference type="EMBL" id="HG937692">
    <property type="protein sequence ID" value="CDP36698.1"/>
    <property type="molecule type" value="Genomic_DNA"/>
</dbReference>
<dbReference type="SMART" id="SM01332">
    <property type="entry name" value="Cyclin_C"/>
    <property type="match status" value="1"/>
</dbReference>
<feature type="compositionally biased region" description="Low complexity" evidence="5">
    <location>
        <begin position="62"/>
        <end position="80"/>
    </location>
</feature>
<proteinExistence type="inferred from homology"/>
<dbReference type="InterPro" id="IPR013763">
    <property type="entry name" value="Cyclin-like_dom"/>
</dbReference>
<dbReference type="GO" id="GO:0044772">
    <property type="term" value="P:mitotic cell cycle phase transition"/>
    <property type="evidence" value="ECO:0007669"/>
    <property type="project" value="InterPro"/>
</dbReference>
<keyword evidence="1" id="KW-0132">Cell division</keyword>
<dbReference type="PANTHER" id="PTHR10177">
    <property type="entry name" value="CYCLINS"/>
    <property type="match status" value="1"/>
</dbReference>
<accession>A0A060T708</accession>
<feature type="domain" description="Cyclin C-terminal" evidence="7">
    <location>
        <begin position="343"/>
        <end position="458"/>
    </location>
</feature>
<dbReference type="InterPro" id="IPR046965">
    <property type="entry name" value="Cyclin_A/B-like"/>
</dbReference>
<gene>
    <name evidence="8" type="ORF">GNLVRS02_ARAD1B18942g</name>
</gene>
<evidence type="ECO:0000259" key="6">
    <source>
        <dbReference type="SMART" id="SM00385"/>
    </source>
</evidence>
<keyword evidence="3" id="KW-0131">Cell cycle</keyword>
<dbReference type="InterPro" id="IPR004367">
    <property type="entry name" value="Cyclin_C-dom"/>
</dbReference>
<dbReference type="AlphaFoldDB" id="A0A060T708"/>
<evidence type="ECO:0000256" key="2">
    <source>
        <dbReference type="ARBA" id="ARBA00023127"/>
    </source>
</evidence>
<evidence type="ECO:0000256" key="4">
    <source>
        <dbReference type="RuleBase" id="RU000383"/>
    </source>
</evidence>
<dbReference type="FunFam" id="1.10.472.10:FF:000001">
    <property type="entry name" value="G2/mitotic-specific cyclin"/>
    <property type="match status" value="1"/>
</dbReference>
<dbReference type="InterPro" id="IPR048258">
    <property type="entry name" value="Cyclins_cyclin-box"/>
</dbReference>
<feature type="compositionally biased region" description="Basic and acidic residues" evidence="5">
    <location>
        <begin position="130"/>
        <end position="145"/>
    </location>
</feature>
<feature type="region of interest" description="Disordered" evidence="5">
    <location>
        <begin position="1"/>
        <end position="201"/>
    </location>
</feature>
<dbReference type="CDD" id="cd20512">
    <property type="entry name" value="CYCLIN_CLBs_yeast_rpt2"/>
    <property type="match status" value="1"/>
</dbReference>
<feature type="compositionally biased region" description="Polar residues" evidence="5">
    <location>
        <begin position="87"/>
        <end position="102"/>
    </location>
</feature>
<dbReference type="InterPro" id="IPR006671">
    <property type="entry name" value="Cyclin_N"/>
</dbReference>
<dbReference type="PhylomeDB" id="A0A060T708"/>
<keyword evidence="2 4" id="KW-0195">Cyclin</keyword>
<evidence type="ECO:0000256" key="3">
    <source>
        <dbReference type="ARBA" id="ARBA00023306"/>
    </source>
</evidence>